<sequence length="417" mass="42451">MPVPLHALLAATLALAPVPAGGLDASFGDRGKAYADFGAGRDTEIAADLAVTGKGQVLAVGTVETGGVSRWAVARWRRNGALDHGFSGNGRAVTAIGDSDAAHTVELRGSGRSLVGGTSDGRFALVAYRADGTLDPGWGTDGVVTTDLPAGAATVLDLLLLDDGSVLAGGIAGDRLAVAHYGADGELVDVVTSAHPFAGTVNGVEVQPDGSLLATGVGVTDDDGVRGVRTEWVDAAGLPEPGFGTAGGVTTYAADSEGNLGNVVRHQPDGTVLVGGSAYGPGDYRYQMLLRYLPDGSLDPSFGRGDGYTDDLFDYYSQADDLAVQDDVRIVAVGWAAGEDPHRVAVSRYTAAGVLDASFNGKGYRTIAYGEGSPTVASSWSEGRAVALAGDRIYAVGGVRFGVGKHDVAFVGVRLGR</sequence>
<name>A0ABS7U9Q0_9ACTN</name>
<feature type="signal peptide" evidence="1">
    <location>
        <begin position="1"/>
        <end position="16"/>
    </location>
</feature>
<evidence type="ECO:0008006" key="4">
    <source>
        <dbReference type="Google" id="ProtNLM"/>
    </source>
</evidence>
<dbReference type="InterPro" id="IPR013431">
    <property type="entry name" value="Delta_60_rpt"/>
</dbReference>
<accession>A0ABS7U9Q0</accession>
<evidence type="ECO:0000256" key="1">
    <source>
        <dbReference type="SAM" id="SignalP"/>
    </source>
</evidence>
<reference evidence="2 3" key="1">
    <citation type="submission" date="2021-09" db="EMBL/GenBank/DDBJ databases">
        <title>Whole genome sequence of Nocardioides sp. GBK3QG-3.</title>
        <authorList>
            <person name="Tuo L."/>
        </authorList>
    </citation>
    <scope>NUCLEOTIDE SEQUENCE [LARGE SCALE GENOMIC DNA]</scope>
    <source>
        <strain evidence="2 3">GBK3QG-3</strain>
    </source>
</reference>
<proteinExistence type="predicted"/>
<dbReference type="RefSeq" id="WP_224122085.1">
    <property type="nucleotide sequence ID" value="NZ_JAIQZJ010000002.1"/>
</dbReference>
<protein>
    <recommendedName>
        <fullName evidence="4">Delta-60 repeat domain-containing protein</fullName>
    </recommendedName>
</protein>
<organism evidence="2 3">
    <name type="scientific">Nocardioides mangrovi</name>
    <dbReference type="NCBI Taxonomy" id="2874580"/>
    <lineage>
        <taxon>Bacteria</taxon>
        <taxon>Bacillati</taxon>
        <taxon>Actinomycetota</taxon>
        <taxon>Actinomycetes</taxon>
        <taxon>Propionibacteriales</taxon>
        <taxon>Nocardioidaceae</taxon>
        <taxon>Nocardioides</taxon>
    </lineage>
</organism>
<comment type="caution">
    <text evidence="2">The sequence shown here is derived from an EMBL/GenBank/DDBJ whole genome shotgun (WGS) entry which is preliminary data.</text>
</comment>
<evidence type="ECO:0000313" key="3">
    <source>
        <dbReference type="Proteomes" id="UP000780875"/>
    </source>
</evidence>
<keyword evidence="3" id="KW-1185">Reference proteome</keyword>
<dbReference type="Pfam" id="PF17164">
    <property type="entry name" value="DUF5122"/>
    <property type="match status" value="2"/>
</dbReference>
<dbReference type="NCBIfam" id="TIGR02608">
    <property type="entry name" value="delta_60_rpt"/>
    <property type="match status" value="4"/>
</dbReference>
<dbReference type="Proteomes" id="UP000780875">
    <property type="component" value="Unassembled WGS sequence"/>
</dbReference>
<evidence type="ECO:0000313" key="2">
    <source>
        <dbReference type="EMBL" id="MBZ5737709.1"/>
    </source>
</evidence>
<dbReference type="SUPFAM" id="SSF101908">
    <property type="entry name" value="Putative isomerase YbhE"/>
    <property type="match status" value="1"/>
</dbReference>
<dbReference type="EMBL" id="JAIQZJ010000002">
    <property type="protein sequence ID" value="MBZ5737709.1"/>
    <property type="molecule type" value="Genomic_DNA"/>
</dbReference>
<keyword evidence="1" id="KW-0732">Signal</keyword>
<gene>
    <name evidence="2" type="ORF">K8U61_06005</name>
</gene>
<feature type="chain" id="PRO_5045679334" description="Delta-60 repeat domain-containing protein" evidence="1">
    <location>
        <begin position="17"/>
        <end position="417"/>
    </location>
</feature>
<dbReference type="Gene3D" id="2.80.10.50">
    <property type="match status" value="2"/>
</dbReference>